<dbReference type="Gene3D" id="3.40.630.40">
    <property type="entry name" value="Zn-dependent exopeptidases"/>
    <property type="match status" value="1"/>
</dbReference>
<dbReference type="InterPro" id="IPR050695">
    <property type="entry name" value="N-acetylmuramoyl_amidase_3"/>
</dbReference>
<reference evidence="3" key="1">
    <citation type="submission" date="2019-08" db="EMBL/GenBank/DDBJ databases">
        <authorList>
            <person name="Kucharzyk K."/>
            <person name="Murdoch R.W."/>
            <person name="Higgins S."/>
            <person name="Loffler F."/>
        </authorList>
    </citation>
    <scope>NUCLEOTIDE SEQUENCE</scope>
</reference>
<dbReference type="PANTHER" id="PTHR30404:SF0">
    <property type="entry name" value="N-ACETYLMURAMOYL-L-ALANINE AMIDASE AMIC"/>
    <property type="match status" value="1"/>
</dbReference>
<dbReference type="GO" id="GO:0009253">
    <property type="term" value="P:peptidoglycan catabolic process"/>
    <property type="evidence" value="ECO:0007669"/>
    <property type="project" value="InterPro"/>
</dbReference>
<accession>A0A645HCG8</accession>
<dbReference type="InterPro" id="IPR002508">
    <property type="entry name" value="MurNAc-LAA_cat"/>
</dbReference>
<dbReference type="GO" id="GO:0030288">
    <property type="term" value="C:outer membrane-bounded periplasmic space"/>
    <property type="evidence" value="ECO:0007669"/>
    <property type="project" value="TreeGrafter"/>
</dbReference>
<dbReference type="EC" id="3.5.1.28" evidence="3"/>
<proteinExistence type="predicted"/>
<gene>
    <name evidence="3" type="primary">cwlD_11</name>
    <name evidence="3" type="ORF">SDC9_184231</name>
</gene>
<dbReference type="GO" id="GO:0008745">
    <property type="term" value="F:N-acetylmuramoyl-L-alanine amidase activity"/>
    <property type="evidence" value="ECO:0007669"/>
    <property type="project" value="UniProtKB-EC"/>
</dbReference>
<dbReference type="SUPFAM" id="SSF53187">
    <property type="entry name" value="Zn-dependent exopeptidases"/>
    <property type="match status" value="1"/>
</dbReference>
<dbReference type="AlphaFoldDB" id="A0A645HCG8"/>
<dbReference type="Pfam" id="PF01520">
    <property type="entry name" value="Amidase_3"/>
    <property type="match status" value="1"/>
</dbReference>
<feature type="domain" description="MurNAc-LAA" evidence="2">
    <location>
        <begin position="57"/>
        <end position="168"/>
    </location>
</feature>
<organism evidence="3">
    <name type="scientific">bioreactor metagenome</name>
    <dbReference type="NCBI Taxonomy" id="1076179"/>
    <lineage>
        <taxon>unclassified sequences</taxon>
        <taxon>metagenomes</taxon>
        <taxon>ecological metagenomes</taxon>
    </lineage>
</organism>
<keyword evidence="1 3" id="KW-0378">Hydrolase</keyword>
<dbReference type="SMART" id="SM00646">
    <property type="entry name" value="Ami_3"/>
    <property type="match status" value="1"/>
</dbReference>
<comment type="caution">
    <text evidence="3">The sequence shown here is derived from an EMBL/GenBank/DDBJ whole genome shotgun (WGS) entry which is preliminary data.</text>
</comment>
<dbReference type="CDD" id="cd02696">
    <property type="entry name" value="MurNAc-LAA"/>
    <property type="match status" value="1"/>
</dbReference>
<dbReference type="EMBL" id="VSSQ01091009">
    <property type="protein sequence ID" value="MPN36721.1"/>
    <property type="molecule type" value="Genomic_DNA"/>
</dbReference>
<dbReference type="PANTHER" id="PTHR30404">
    <property type="entry name" value="N-ACETYLMURAMOYL-L-ALANINE AMIDASE"/>
    <property type="match status" value="1"/>
</dbReference>
<name>A0A645HCG8_9ZZZZ</name>
<sequence length="176" mass="19545">MGGSYEKDINLQVAIKLRSLLAQGGASVIMTREQDNSLCEDKETLRERKREDLTRRLALVEETGASIYITLHCNSFPKSNSSGAQVFYAPQVEGSLALAQSLQNSLRETLGNTRRTPKEDVTSMIMKQAVIPTVNVEMGFLSNAREEELLQRPDYQDKLAWAIYSGIVYHMAGSGS</sequence>
<evidence type="ECO:0000259" key="2">
    <source>
        <dbReference type="SMART" id="SM00646"/>
    </source>
</evidence>
<evidence type="ECO:0000313" key="3">
    <source>
        <dbReference type="EMBL" id="MPN36721.1"/>
    </source>
</evidence>
<protein>
    <submittedName>
        <fullName evidence="3">Germination-specific N-acetylmuramoyl-L-alanine amidase</fullName>
        <ecNumber evidence="3">3.5.1.28</ecNumber>
    </submittedName>
</protein>
<evidence type="ECO:0000256" key="1">
    <source>
        <dbReference type="ARBA" id="ARBA00022801"/>
    </source>
</evidence>